<dbReference type="EC" id="1.4.1.1" evidence="3 6"/>
<keyword evidence="5 6" id="KW-0520">NAD</keyword>
<evidence type="ECO:0000256" key="3">
    <source>
        <dbReference type="ARBA" id="ARBA00012897"/>
    </source>
</evidence>
<feature type="binding site" evidence="9">
    <location>
        <position position="196"/>
    </location>
    <ligand>
        <name>NAD(+)</name>
        <dbReference type="ChEBI" id="CHEBI:57540"/>
    </ligand>
</feature>
<comment type="pathway">
    <text evidence="1">Amino-acid degradation; L-alanine degradation via dehydrogenase pathway; NH(3) and pyruvate from L-alanine: step 1/1.</text>
</comment>
<feature type="domain" description="Alanine dehydrogenase/pyridine nucleotide transhydrogenase NAD(H)-binding" evidence="10">
    <location>
        <begin position="147"/>
        <end position="296"/>
    </location>
</feature>
<evidence type="ECO:0000313" key="13">
    <source>
        <dbReference type="Proteomes" id="UP000430975"/>
    </source>
</evidence>
<evidence type="ECO:0000256" key="2">
    <source>
        <dbReference type="ARBA" id="ARBA00005689"/>
    </source>
</evidence>
<dbReference type="FunFam" id="3.40.50.720:FF:000049">
    <property type="entry name" value="Alanine dehydrogenase"/>
    <property type="match status" value="1"/>
</dbReference>
<keyword evidence="13" id="KW-1185">Reference proteome</keyword>
<dbReference type="PIRSF" id="PIRSF000183">
    <property type="entry name" value="Alanine_dh"/>
    <property type="match status" value="1"/>
</dbReference>
<evidence type="ECO:0000256" key="9">
    <source>
        <dbReference type="PIRSR" id="PIRSR000183-3"/>
    </source>
</evidence>
<dbReference type="Proteomes" id="UP000430975">
    <property type="component" value="Unassembled WGS sequence"/>
</dbReference>
<feature type="binding site" evidence="9">
    <location>
        <position position="132"/>
    </location>
    <ligand>
        <name>NAD(+)</name>
        <dbReference type="ChEBI" id="CHEBI:57540"/>
    </ligand>
</feature>
<dbReference type="EMBL" id="WJQS01000002">
    <property type="protein sequence ID" value="MRI84977.1"/>
    <property type="molecule type" value="Genomic_DNA"/>
</dbReference>
<evidence type="ECO:0000256" key="7">
    <source>
        <dbReference type="PIRSR" id="PIRSR000183-1"/>
    </source>
</evidence>
<organism evidence="12 13">
    <name type="scientific">Fundicoccus ignavus</name>
    <dbReference type="NCBI Taxonomy" id="2664442"/>
    <lineage>
        <taxon>Bacteria</taxon>
        <taxon>Bacillati</taxon>
        <taxon>Bacillota</taxon>
        <taxon>Bacilli</taxon>
        <taxon>Lactobacillales</taxon>
        <taxon>Aerococcaceae</taxon>
        <taxon>Fundicoccus</taxon>
    </lineage>
</organism>
<dbReference type="PROSITE" id="PS00837">
    <property type="entry name" value="ALADH_PNT_2"/>
    <property type="match status" value="1"/>
</dbReference>
<dbReference type="UniPathway" id="UPA00527">
    <property type="reaction ID" value="UER00585"/>
</dbReference>
<dbReference type="Pfam" id="PF01262">
    <property type="entry name" value="AlaDh_PNT_C"/>
    <property type="match status" value="1"/>
</dbReference>
<proteinExistence type="inferred from homology"/>
<comment type="catalytic activity">
    <reaction evidence="6">
        <text>L-alanine + NAD(+) + H2O = pyruvate + NH4(+) + NADH + H(+)</text>
        <dbReference type="Rhea" id="RHEA:18405"/>
        <dbReference type="ChEBI" id="CHEBI:15361"/>
        <dbReference type="ChEBI" id="CHEBI:15377"/>
        <dbReference type="ChEBI" id="CHEBI:15378"/>
        <dbReference type="ChEBI" id="CHEBI:28938"/>
        <dbReference type="ChEBI" id="CHEBI:57540"/>
        <dbReference type="ChEBI" id="CHEBI:57945"/>
        <dbReference type="ChEBI" id="CHEBI:57972"/>
        <dbReference type="EC" id="1.4.1.1"/>
    </reaction>
</comment>
<dbReference type="SMART" id="SM01002">
    <property type="entry name" value="AlaDh_PNT_C"/>
    <property type="match status" value="1"/>
</dbReference>
<feature type="binding site" evidence="9">
    <location>
        <begin position="265"/>
        <end position="268"/>
    </location>
    <ligand>
        <name>NAD(+)</name>
        <dbReference type="ChEBI" id="CHEBI:57540"/>
    </ligand>
</feature>
<sequence length="369" mass="39232">MIIGVPREIKTSENRVGLTPGNVATLVAEGHTVFVEENAGLGSNFTNEEYSKAGAEIKNNIADVWSAEMIIKVKEPLKEEFQYFREGLILFAYLHLAPEYELTQELLNSGVTAIAYETMEYQGTLPLLTPMSEVAGRMAIQIGANLLEQPNGGKGILLGGIPGVSSGKVVIIGGGTVGYNAAKMALGMGAQVSILDLNPIRLAELENLLGDQIETLMSNTENIERSVAEADLVIGSVLIPGAKAPVLVTEEMIKQMSEGSVVIDIAVDQGGNFETTTHATTHSDPTYVKHGVVHYAVANVPGAVPRTATFGLTNVTLRYAQLIASKGVRSAALNNSTVLTGINTYKGKLTNKGVASSQDRDYTEISDLI</sequence>
<dbReference type="SUPFAM" id="SSF51735">
    <property type="entry name" value="NAD(P)-binding Rossmann-fold domains"/>
    <property type="match status" value="1"/>
</dbReference>
<dbReference type="NCBIfam" id="TIGR00518">
    <property type="entry name" value="alaDH"/>
    <property type="match status" value="1"/>
</dbReference>
<feature type="binding site" evidence="8">
    <location>
        <position position="15"/>
    </location>
    <ligand>
        <name>substrate</name>
    </ligand>
</feature>
<dbReference type="PANTHER" id="PTHR42795">
    <property type="entry name" value="ALANINE DEHYDROGENASE"/>
    <property type="match status" value="1"/>
</dbReference>
<feature type="binding site" evidence="9">
    <location>
        <position position="201"/>
    </location>
    <ligand>
        <name>NAD(+)</name>
        <dbReference type="ChEBI" id="CHEBI:57540"/>
    </ligand>
</feature>
<feature type="binding site" evidence="9">
    <location>
        <begin position="237"/>
        <end position="238"/>
    </location>
    <ligand>
        <name>NAD(+)</name>
        <dbReference type="ChEBI" id="CHEBI:57540"/>
    </ligand>
</feature>
<dbReference type="InterPro" id="IPR007886">
    <property type="entry name" value="AlaDH/PNT_N"/>
</dbReference>
<evidence type="ECO:0000256" key="5">
    <source>
        <dbReference type="ARBA" id="ARBA00023027"/>
    </source>
</evidence>
<keyword evidence="4 6" id="KW-0560">Oxidoreductase</keyword>
<protein>
    <recommendedName>
        <fullName evidence="3 6">Alanine dehydrogenase</fullName>
        <ecNumber evidence="3 6">1.4.1.1</ecNumber>
    </recommendedName>
</protein>
<feature type="active site" description="Proton donor/acceptor" evidence="7">
    <location>
        <position position="95"/>
    </location>
</feature>
<reference evidence="12 13" key="1">
    <citation type="submission" date="2019-11" db="EMBL/GenBank/DDBJ databases">
        <title>Characterisation of Fundicoccus ignavus gen. nov. sp. nov., a novel genus of the family Aerococcaceae isolated from bulk tank milk.</title>
        <authorList>
            <person name="Siebert A."/>
            <person name="Huptas C."/>
            <person name="Wenning M."/>
            <person name="Scherer S."/>
            <person name="Doll E.V."/>
        </authorList>
    </citation>
    <scope>NUCLEOTIDE SEQUENCE [LARGE SCALE GENOMIC DNA]</scope>
    <source>
        <strain evidence="12 13">WS4759</strain>
    </source>
</reference>
<evidence type="ECO:0000256" key="1">
    <source>
        <dbReference type="ARBA" id="ARBA00005206"/>
    </source>
</evidence>
<feature type="active site" description="Proton donor/acceptor" evidence="7">
    <location>
        <position position="268"/>
    </location>
</feature>
<feature type="binding site" evidence="9">
    <location>
        <position position="218"/>
    </location>
    <ligand>
        <name>NAD(+)</name>
        <dbReference type="ChEBI" id="CHEBI:57540"/>
    </ligand>
</feature>
<dbReference type="RefSeq" id="WP_153863240.1">
    <property type="nucleotide sequence ID" value="NZ_WJQS01000002.1"/>
</dbReference>
<dbReference type="CDD" id="cd05305">
    <property type="entry name" value="L-AlaDH"/>
    <property type="match status" value="1"/>
</dbReference>
<dbReference type="GO" id="GO:0000166">
    <property type="term" value="F:nucleotide binding"/>
    <property type="evidence" value="ECO:0007669"/>
    <property type="project" value="UniProtKB-KW"/>
</dbReference>
<dbReference type="Gene3D" id="3.40.50.720">
    <property type="entry name" value="NAD(P)-binding Rossmann-like Domain"/>
    <property type="match status" value="2"/>
</dbReference>
<dbReference type="GO" id="GO:0005886">
    <property type="term" value="C:plasma membrane"/>
    <property type="evidence" value="ECO:0007669"/>
    <property type="project" value="TreeGrafter"/>
</dbReference>
<dbReference type="SMART" id="SM01003">
    <property type="entry name" value="AlaDh_PNT_N"/>
    <property type="match status" value="1"/>
</dbReference>
<dbReference type="InterPro" id="IPR008143">
    <property type="entry name" value="Ala_DH/PNT_CS2"/>
</dbReference>
<keyword evidence="9" id="KW-0547">Nucleotide-binding</keyword>
<evidence type="ECO:0000313" key="12">
    <source>
        <dbReference type="EMBL" id="MRI84977.1"/>
    </source>
</evidence>
<evidence type="ECO:0000259" key="10">
    <source>
        <dbReference type="SMART" id="SM01002"/>
    </source>
</evidence>
<feature type="binding site" evidence="8">
    <location>
        <position position="74"/>
    </location>
    <ligand>
        <name>substrate</name>
    </ligand>
</feature>
<dbReference type="GO" id="GO:0042853">
    <property type="term" value="P:L-alanine catabolic process"/>
    <property type="evidence" value="ECO:0007669"/>
    <property type="project" value="UniProtKB-UniPathway"/>
</dbReference>
<dbReference type="InterPro" id="IPR036291">
    <property type="entry name" value="NAD(P)-bd_dom_sf"/>
</dbReference>
<dbReference type="Pfam" id="PF05222">
    <property type="entry name" value="AlaDh_PNT_N"/>
    <property type="match status" value="1"/>
</dbReference>
<feature type="domain" description="Alanine dehydrogenase/pyridine nucleotide transhydrogenase N-terminal" evidence="11">
    <location>
        <begin position="4"/>
        <end position="135"/>
    </location>
</feature>
<comment type="similarity">
    <text evidence="2 6">Belongs to the AlaDH/PNT family.</text>
</comment>
<comment type="caution">
    <text evidence="12">The sequence shown here is derived from an EMBL/GenBank/DDBJ whole genome shotgun (WGS) entry which is preliminary data.</text>
</comment>
<dbReference type="InterPro" id="IPR007698">
    <property type="entry name" value="AlaDH/PNT_NAD(H)-bd"/>
</dbReference>
<name>A0A6I2GB38_9LACT</name>
<evidence type="ECO:0000256" key="4">
    <source>
        <dbReference type="ARBA" id="ARBA00023002"/>
    </source>
</evidence>
<accession>A0A6I2GB38</accession>
<dbReference type="GO" id="GO:0000286">
    <property type="term" value="F:alanine dehydrogenase activity"/>
    <property type="evidence" value="ECO:0007669"/>
    <property type="project" value="UniProtKB-UniRule"/>
</dbReference>
<dbReference type="PANTHER" id="PTHR42795:SF1">
    <property type="entry name" value="ALANINE DEHYDROGENASE"/>
    <property type="match status" value="1"/>
</dbReference>
<evidence type="ECO:0000259" key="11">
    <source>
        <dbReference type="SMART" id="SM01003"/>
    </source>
</evidence>
<gene>
    <name evidence="12" type="primary">ald</name>
    <name evidence="12" type="ORF">GIY09_03560</name>
</gene>
<evidence type="ECO:0000256" key="8">
    <source>
        <dbReference type="PIRSR" id="PIRSR000183-2"/>
    </source>
</evidence>
<evidence type="ECO:0000256" key="6">
    <source>
        <dbReference type="PIRNR" id="PIRNR000183"/>
    </source>
</evidence>
<dbReference type="SUPFAM" id="SSF52283">
    <property type="entry name" value="Formate/glycerate dehydrogenase catalytic domain-like"/>
    <property type="match status" value="1"/>
</dbReference>
<dbReference type="AlphaFoldDB" id="A0A6I2GB38"/>
<dbReference type="InterPro" id="IPR008141">
    <property type="entry name" value="Ala_DH"/>
</dbReference>